<evidence type="ECO:0000256" key="1">
    <source>
        <dbReference type="ARBA" id="ARBA00022729"/>
    </source>
</evidence>
<dbReference type="Gene3D" id="3.60.21.10">
    <property type="match status" value="1"/>
</dbReference>
<dbReference type="Pfam" id="PF00149">
    <property type="entry name" value="Metallophos"/>
    <property type="match status" value="1"/>
</dbReference>
<keyword evidence="7" id="KW-1185">Reference proteome</keyword>
<dbReference type="PANTHER" id="PTHR10161:SF14">
    <property type="entry name" value="TARTRATE-RESISTANT ACID PHOSPHATASE TYPE 5"/>
    <property type="match status" value="1"/>
</dbReference>
<keyword evidence="4" id="KW-0812">Transmembrane</keyword>
<dbReference type="Proteomes" id="UP000030745">
    <property type="component" value="Unassembled WGS sequence"/>
</dbReference>
<keyword evidence="2" id="KW-0378">Hydrolase</keyword>
<feature type="compositionally biased region" description="Low complexity" evidence="3">
    <location>
        <begin position="65"/>
        <end position="95"/>
    </location>
</feature>
<keyword evidence="4" id="KW-1133">Transmembrane helix</keyword>
<evidence type="ECO:0000259" key="5">
    <source>
        <dbReference type="Pfam" id="PF00149"/>
    </source>
</evidence>
<proteinExistence type="predicted"/>
<evidence type="ECO:0000256" key="4">
    <source>
        <dbReference type="SAM" id="Phobius"/>
    </source>
</evidence>
<dbReference type="SUPFAM" id="SSF56300">
    <property type="entry name" value="Metallo-dependent phosphatases"/>
    <property type="match status" value="1"/>
</dbReference>
<accession>A0A067C475</accession>
<name>A0A067C475_SAPPC</name>
<evidence type="ECO:0000256" key="3">
    <source>
        <dbReference type="SAM" id="MobiDB-lite"/>
    </source>
</evidence>
<keyword evidence="1" id="KW-0732">Signal</keyword>
<feature type="compositionally biased region" description="Polar residues" evidence="3">
    <location>
        <begin position="1"/>
        <end position="14"/>
    </location>
</feature>
<feature type="domain" description="Calcineurin-like phosphoesterase" evidence="5">
    <location>
        <begin position="113"/>
        <end position="407"/>
    </location>
</feature>
<dbReference type="InterPro" id="IPR051558">
    <property type="entry name" value="Metallophosphoesterase_PAP"/>
</dbReference>
<dbReference type="PANTHER" id="PTHR10161">
    <property type="entry name" value="TARTRATE-RESISTANT ACID PHOSPHATASE TYPE 5"/>
    <property type="match status" value="1"/>
</dbReference>
<feature type="region of interest" description="Disordered" evidence="3">
    <location>
        <begin position="65"/>
        <end position="106"/>
    </location>
</feature>
<evidence type="ECO:0000313" key="6">
    <source>
        <dbReference type="EMBL" id="KDO25579.1"/>
    </source>
</evidence>
<dbReference type="InterPro" id="IPR004843">
    <property type="entry name" value="Calcineurin-like_PHP"/>
</dbReference>
<dbReference type="GO" id="GO:0016787">
    <property type="term" value="F:hydrolase activity"/>
    <property type="evidence" value="ECO:0007669"/>
    <property type="project" value="UniProtKB-KW"/>
</dbReference>
<sequence>MASVQTPTRQNPENLESAGLLSGTTAATNKRRNLVFGALGGVALIAIAVTAASIIVNGENATAGASVASGGTGTTTSAPASGSATGVTASVTSTSNGISMPDPETQSPAVTMLAIGDWGSTTGKANGNPGSCCVLYNGAVDTRNPRYKVDYYAQQYVATLLAQSAAELKPVRIIGHGDNMYWDGVGTKDVGYRFQTTFEDKYNQPSLAGIKWINVVGNHDIGGSGFICGEEDNQFRECVDSADLVKNLNERFDLQKAYVSPNGNRWSLQDHYYVERVTKNGVSIDIFNLDTNYADSHGANEVCCQCYGYAAKLKLPGNVCDNVNVGQPACAGGSADMYKACMKVLNGWSEDSLMQAKRDIAASTADFKIINTHYSPQYHMNPMRMQVWFDLCKSTNVQAWFNGHTHGFNHDISTWGTHFFENGAGGGIISQSPSASVVANVTTQWLATGTPYGFMELSFTKEWLKVQFVTFGKDWVFGGMDLSKTVQGGLQRGHCYYVPNAAAMASGVQGIKCKSSVDGGVGAPL</sequence>
<dbReference type="OrthoDB" id="411211at2759"/>
<organism evidence="6 7">
    <name type="scientific">Saprolegnia parasitica (strain CBS 223.65)</name>
    <dbReference type="NCBI Taxonomy" id="695850"/>
    <lineage>
        <taxon>Eukaryota</taxon>
        <taxon>Sar</taxon>
        <taxon>Stramenopiles</taxon>
        <taxon>Oomycota</taxon>
        <taxon>Saprolegniomycetes</taxon>
        <taxon>Saprolegniales</taxon>
        <taxon>Saprolegniaceae</taxon>
        <taxon>Saprolegnia</taxon>
    </lineage>
</organism>
<reference evidence="6 7" key="1">
    <citation type="journal article" date="2013" name="PLoS Genet.">
        <title>Distinctive expansion of potential virulence genes in the genome of the oomycete fish pathogen Saprolegnia parasitica.</title>
        <authorList>
            <person name="Jiang R.H."/>
            <person name="de Bruijn I."/>
            <person name="Haas B.J."/>
            <person name="Belmonte R."/>
            <person name="Lobach L."/>
            <person name="Christie J."/>
            <person name="van den Ackerveken G."/>
            <person name="Bottin A."/>
            <person name="Bulone V."/>
            <person name="Diaz-Moreno S.M."/>
            <person name="Dumas B."/>
            <person name="Fan L."/>
            <person name="Gaulin E."/>
            <person name="Govers F."/>
            <person name="Grenville-Briggs L.J."/>
            <person name="Horner N.R."/>
            <person name="Levin J.Z."/>
            <person name="Mammella M."/>
            <person name="Meijer H.J."/>
            <person name="Morris P."/>
            <person name="Nusbaum C."/>
            <person name="Oome S."/>
            <person name="Phillips A.J."/>
            <person name="van Rooyen D."/>
            <person name="Rzeszutek E."/>
            <person name="Saraiva M."/>
            <person name="Secombes C.J."/>
            <person name="Seidl M.F."/>
            <person name="Snel B."/>
            <person name="Stassen J.H."/>
            <person name="Sykes S."/>
            <person name="Tripathy S."/>
            <person name="van den Berg H."/>
            <person name="Vega-Arreguin J.C."/>
            <person name="Wawra S."/>
            <person name="Young S.K."/>
            <person name="Zeng Q."/>
            <person name="Dieguez-Uribeondo J."/>
            <person name="Russ C."/>
            <person name="Tyler B.M."/>
            <person name="van West P."/>
        </authorList>
    </citation>
    <scope>NUCLEOTIDE SEQUENCE [LARGE SCALE GENOMIC DNA]</scope>
    <source>
        <strain evidence="6 7">CBS 223.65</strain>
    </source>
</reference>
<feature type="region of interest" description="Disordered" evidence="3">
    <location>
        <begin position="1"/>
        <end position="20"/>
    </location>
</feature>
<dbReference type="AlphaFoldDB" id="A0A067C475"/>
<keyword evidence="4" id="KW-0472">Membrane</keyword>
<dbReference type="VEuPathDB" id="FungiDB:SPRG_08878"/>
<dbReference type="RefSeq" id="XP_012203613.1">
    <property type="nucleotide sequence ID" value="XM_012348223.1"/>
</dbReference>
<evidence type="ECO:0000313" key="7">
    <source>
        <dbReference type="Proteomes" id="UP000030745"/>
    </source>
</evidence>
<dbReference type="KEGG" id="spar:SPRG_08878"/>
<feature type="transmembrane region" description="Helical" evidence="4">
    <location>
        <begin position="34"/>
        <end position="56"/>
    </location>
</feature>
<gene>
    <name evidence="6" type="ORF">SPRG_08878</name>
</gene>
<dbReference type="InterPro" id="IPR029052">
    <property type="entry name" value="Metallo-depent_PP-like"/>
</dbReference>
<evidence type="ECO:0000256" key="2">
    <source>
        <dbReference type="ARBA" id="ARBA00022801"/>
    </source>
</evidence>
<dbReference type="GeneID" id="24131081"/>
<dbReference type="EMBL" id="KK583230">
    <property type="protein sequence ID" value="KDO25579.1"/>
    <property type="molecule type" value="Genomic_DNA"/>
</dbReference>
<protein>
    <recommendedName>
        <fullName evidence="5">Calcineurin-like phosphoesterase domain-containing protein</fullName>
    </recommendedName>
</protein>